<dbReference type="SUPFAM" id="SSF53067">
    <property type="entry name" value="Actin-like ATPase domain"/>
    <property type="match status" value="1"/>
</dbReference>
<proteinExistence type="predicted"/>
<reference evidence="1 2" key="1">
    <citation type="submission" date="2016-06" db="EMBL/GenBank/DDBJ databases">
        <title>The Draft Genome Sequence and Annotation of the Desert Woodrat Neotoma lepida.</title>
        <authorList>
            <person name="Campbell M."/>
            <person name="Oakeson K.F."/>
            <person name="Yandell M."/>
            <person name="Halpert J.R."/>
            <person name="Dearing D."/>
        </authorList>
    </citation>
    <scope>NUCLEOTIDE SEQUENCE [LARGE SCALE GENOMIC DNA]</scope>
    <source>
        <strain evidence="1">417</strain>
        <tissue evidence="1">Liver</tissue>
    </source>
</reference>
<dbReference type="Proteomes" id="UP000092124">
    <property type="component" value="Unassembled WGS sequence"/>
</dbReference>
<sequence length="110" mass="12420">DLPDDLIKPFTEHGYSFTTAVEWDIIHDIQGKLCYSALDFEEEMNTAVSSSLEKRYELTHCQVVTVCNKQDAEGDNCLGSQHHQDQGQCSLERKYSVDFSSLASLSTLQQ</sequence>
<organism evidence="1 2">
    <name type="scientific">Neotoma lepida</name>
    <name type="common">Desert woodrat</name>
    <dbReference type="NCBI Taxonomy" id="56216"/>
    <lineage>
        <taxon>Eukaryota</taxon>
        <taxon>Metazoa</taxon>
        <taxon>Chordata</taxon>
        <taxon>Craniata</taxon>
        <taxon>Vertebrata</taxon>
        <taxon>Euteleostomi</taxon>
        <taxon>Mammalia</taxon>
        <taxon>Eutheria</taxon>
        <taxon>Euarchontoglires</taxon>
        <taxon>Glires</taxon>
        <taxon>Rodentia</taxon>
        <taxon>Myomorpha</taxon>
        <taxon>Muroidea</taxon>
        <taxon>Cricetidae</taxon>
        <taxon>Neotominae</taxon>
        <taxon>Neotoma</taxon>
    </lineage>
</organism>
<dbReference type="AlphaFoldDB" id="A0A1A6GPJ8"/>
<evidence type="ECO:0000313" key="1">
    <source>
        <dbReference type="EMBL" id="OBS68116.1"/>
    </source>
</evidence>
<name>A0A1A6GPJ8_NEOLE</name>
<feature type="non-terminal residue" evidence="1">
    <location>
        <position position="110"/>
    </location>
</feature>
<dbReference type="EMBL" id="LZPO01076114">
    <property type="protein sequence ID" value="OBS68116.1"/>
    <property type="molecule type" value="Genomic_DNA"/>
</dbReference>
<accession>A0A1A6GPJ8</accession>
<dbReference type="Gene3D" id="3.90.640.10">
    <property type="entry name" value="Actin, Chain A, domain 4"/>
    <property type="match status" value="1"/>
</dbReference>
<comment type="caution">
    <text evidence="1">The sequence shown here is derived from an EMBL/GenBank/DDBJ whole genome shotgun (WGS) entry which is preliminary data.</text>
</comment>
<feature type="non-terminal residue" evidence="1">
    <location>
        <position position="1"/>
    </location>
</feature>
<protein>
    <submittedName>
        <fullName evidence="1">Uncharacterized protein</fullName>
    </submittedName>
</protein>
<evidence type="ECO:0000313" key="2">
    <source>
        <dbReference type="Proteomes" id="UP000092124"/>
    </source>
</evidence>
<dbReference type="STRING" id="56216.A0A1A6GPJ8"/>
<dbReference type="InterPro" id="IPR043129">
    <property type="entry name" value="ATPase_NBD"/>
</dbReference>
<keyword evidence="2" id="KW-1185">Reference proteome</keyword>
<dbReference type="OrthoDB" id="5863417at2759"/>
<gene>
    <name evidence="1" type="ORF">A6R68_03343</name>
</gene>